<reference evidence="2 3" key="1">
    <citation type="journal article" date="2010" name="J. Bacteriol.">
        <title>Complete genome sequence of "Candidatus Puniceispirillum marinum" IMCC1322, a representative of the SAR116 clade in the Alphaproteobacteria.</title>
        <authorList>
            <person name="Oh H.M."/>
            <person name="Kwon K.K."/>
            <person name="Kang I."/>
            <person name="Kang S.G."/>
            <person name="Lee J.H."/>
            <person name="Kim S.J."/>
            <person name="Cho J.C."/>
        </authorList>
    </citation>
    <scope>NUCLEOTIDE SEQUENCE [LARGE SCALE GENOMIC DNA]</scope>
    <source>
        <strain evidence="2 3">IMCC1322</strain>
    </source>
</reference>
<keyword evidence="2" id="KW-0449">Lipoprotein</keyword>
<evidence type="ECO:0000313" key="3">
    <source>
        <dbReference type="Proteomes" id="UP000007460"/>
    </source>
</evidence>
<keyword evidence="1" id="KW-1133">Transmembrane helix</keyword>
<dbReference type="AlphaFoldDB" id="D5BMK6"/>
<keyword evidence="1" id="KW-0472">Membrane</keyword>
<dbReference type="EMBL" id="CP001751">
    <property type="protein sequence ID" value="ADE40049.1"/>
    <property type="molecule type" value="Genomic_DNA"/>
</dbReference>
<evidence type="ECO:0000313" key="2">
    <source>
        <dbReference type="EMBL" id="ADE40049.1"/>
    </source>
</evidence>
<evidence type="ECO:0000256" key="1">
    <source>
        <dbReference type="SAM" id="Phobius"/>
    </source>
</evidence>
<name>D5BMK6_PUNMI</name>
<sequence>MADRQFILALILVGTCGLVHVGWYIWVGVTIAHSGGMRYDYTAFMLLWT</sequence>
<accession>D5BMK6</accession>
<proteinExistence type="predicted"/>
<dbReference type="HOGENOM" id="CLU_3139875_0_0_5"/>
<keyword evidence="3" id="KW-1185">Reference proteome</keyword>
<dbReference type="KEGG" id="apb:SAR116_1806"/>
<dbReference type="Proteomes" id="UP000007460">
    <property type="component" value="Chromosome"/>
</dbReference>
<feature type="transmembrane region" description="Helical" evidence="1">
    <location>
        <begin position="6"/>
        <end position="29"/>
    </location>
</feature>
<gene>
    <name evidence="2" type="ordered locus">SAR116_1806</name>
</gene>
<keyword evidence="1" id="KW-0812">Transmembrane</keyword>
<dbReference type="STRING" id="488538.SAR116_1806"/>
<organism evidence="2 3">
    <name type="scientific">Puniceispirillum marinum (strain IMCC1322)</name>
    <dbReference type="NCBI Taxonomy" id="488538"/>
    <lineage>
        <taxon>Bacteria</taxon>
        <taxon>Pseudomonadati</taxon>
        <taxon>Pseudomonadota</taxon>
        <taxon>Alphaproteobacteria</taxon>
        <taxon>Candidatus Puniceispirillales</taxon>
        <taxon>Candidatus Puniceispirillaceae</taxon>
        <taxon>Candidatus Puniceispirillum</taxon>
    </lineage>
</organism>
<protein>
    <submittedName>
        <fullName evidence="2">Putative conserved lipoprotein LprD</fullName>
    </submittedName>
</protein>